<dbReference type="AlphaFoldDB" id="A0A2R9SUE5"/>
<dbReference type="RefSeq" id="WP_006209839.1">
    <property type="nucleotide sequence ID" value="NZ_ADHJ01000023.1"/>
</dbReference>
<dbReference type="PANTHER" id="PTHR42919">
    <property type="entry name" value="N-ALPHA-ACETYLTRANSFERASE"/>
    <property type="match status" value="1"/>
</dbReference>
<evidence type="ECO:0000259" key="3">
    <source>
        <dbReference type="PROSITE" id="PS51186"/>
    </source>
</evidence>
<keyword evidence="2" id="KW-0012">Acyltransferase</keyword>
<evidence type="ECO:0000256" key="2">
    <source>
        <dbReference type="ARBA" id="ARBA00023315"/>
    </source>
</evidence>
<dbReference type="Proteomes" id="UP000003094">
    <property type="component" value="Unassembled WGS sequence"/>
</dbReference>
<dbReference type="CDD" id="cd04301">
    <property type="entry name" value="NAT_SF"/>
    <property type="match status" value="1"/>
</dbReference>
<dbReference type="PROSITE" id="PS51186">
    <property type="entry name" value="GNAT"/>
    <property type="match status" value="1"/>
</dbReference>
<gene>
    <name evidence="4" type="ORF">PVOR_15239</name>
</gene>
<evidence type="ECO:0000313" key="5">
    <source>
        <dbReference type="Proteomes" id="UP000003094"/>
    </source>
</evidence>
<dbReference type="InterPro" id="IPR051556">
    <property type="entry name" value="N-term/lysine_N-AcTrnsfr"/>
</dbReference>
<evidence type="ECO:0000313" key="4">
    <source>
        <dbReference type="EMBL" id="EFU40999.1"/>
    </source>
</evidence>
<reference evidence="4 5" key="1">
    <citation type="journal article" date="2010" name="BMC Genomics">
        <title>Genome sequence of the pattern forming Paenibacillus vortex bacterium reveals potential for thriving in complex environments.</title>
        <authorList>
            <person name="Sirota-Madi A."/>
            <person name="Olender T."/>
            <person name="Helman Y."/>
            <person name="Ingham C."/>
            <person name="Brainis I."/>
            <person name="Roth D."/>
            <person name="Hagi E."/>
            <person name="Brodsky L."/>
            <person name="Leshkowitz D."/>
            <person name="Galatenko V."/>
            <person name="Nikolaev V."/>
            <person name="Mugasimangalam R.C."/>
            <person name="Bransburg-Zabary S."/>
            <person name="Gutnick D.L."/>
            <person name="Lancet D."/>
            <person name="Ben-Jacob E."/>
        </authorList>
    </citation>
    <scope>NUCLEOTIDE SEQUENCE [LARGE SCALE GENOMIC DNA]</scope>
    <source>
        <strain evidence="4 5">V453</strain>
    </source>
</reference>
<dbReference type="InterPro" id="IPR016181">
    <property type="entry name" value="Acyl_CoA_acyltransferase"/>
</dbReference>
<dbReference type="KEGG" id="pvo:PVOR_15239"/>
<dbReference type="GO" id="GO:0016747">
    <property type="term" value="F:acyltransferase activity, transferring groups other than amino-acyl groups"/>
    <property type="evidence" value="ECO:0007669"/>
    <property type="project" value="InterPro"/>
</dbReference>
<keyword evidence="1 4" id="KW-0808">Transferase</keyword>
<dbReference type="EMBL" id="ADHJ01000023">
    <property type="protein sequence ID" value="EFU40999.1"/>
    <property type="molecule type" value="Genomic_DNA"/>
</dbReference>
<dbReference type="PANTHER" id="PTHR42919:SF8">
    <property type="entry name" value="N-ALPHA-ACETYLTRANSFERASE 50"/>
    <property type="match status" value="1"/>
</dbReference>
<proteinExistence type="predicted"/>
<name>A0A2R9SUE5_9BACL</name>
<accession>A0A2R9SUE5</accession>
<dbReference type="Gene3D" id="3.40.630.30">
    <property type="match status" value="1"/>
</dbReference>
<dbReference type="SUPFAM" id="SSF55729">
    <property type="entry name" value="Acyl-CoA N-acyltransferases (Nat)"/>
    <property type="match status" value="1"/>
</dbReference>
<dbReference type="InterPro" id="IPR000182">
    <property type="entry name" value="GNAT_dom"/>
</dbReference>
<feature type="domain" description="N-acetyltransferase" evidence="3">
    <location>
        <begin position="10"/>
        <end position="153"/>
    </location>
</feature>
<evidence type="ECO:0000256" key="1">
    <source>
        <dbReference type="ARBA" id="ARBA00022679"/>
    </source>
</evidence>
<comment type="caution">
    <text evidence="4">The sequence shown here is derived from an EMBL/GenBank/DDBJ whole genome shotgun (WGS) entry which is preliminary data.</text>
</comment>
<keyword evidence="5" id="KW-1185">Reference proteome</keyword>
<protein>
    <submittedName>
        <fullName evidence="4">GCN5-related N-acetyltransferase</fullName>
    </submittedName>
</protein>
<sequence length="153" mass="18734">MNIIQTQNHELISELNREVQDIHAQMYPNHFKEYDQVTISAFFKSIMTKPNFQFYVIEEQEQKLGYIWIEIREYQENPFRKSYKAVYIHQLTIIKAYRNKGLGKKLLNKVYEIAVQNKINKIEVDYWAKNEVARNFYNKNEYVAYREFRYKDL</sequence>
<dbReference type="Pfam" id="PF00583">
    <property type="entry name" value="Acetyltransf_1"/>
    <property type="match status" value="1"/>
</dbReference>
<organism evidence="4 5">
    <name type="scientific">Paenibacillus vortex V453</name>
    <dbReference type="NCBI Taxonomy" id="715225"/>
    <lineage>
        <taxon>Bacteria</taxon>
        <taxon>Bacillati</taxon>
        <taxon>Bacillota</taxon>
        <taxon>Bacilli</taxon>
        <taxon>Bacillales</taxon>
        <taxon>Paenibacillaceae</taxon>
        <taxon>Paenibacillus</taxon>
    </lineage>
</organism>